<name>A0AAU7MEX1_9ACTN</name>
<reference evidence="2" key="1">
    <citation type="submission" date="2024-01" db="EMBL/GenBank/DDBJ databases">
        <title>The genome sequence of Micromonospora mangrovi CCTCC AA 2012012.</title>
        <authorList>
            <person name="Gao J."/>
        </authorList>
    </citation>
    <scope>NUCLEOTIDE SEQUENCE</scope>
    <source>
        <strain evidence="2">CCTCC AA 2012012</strain>
    </source>
</reference>
<evidence type="ECO:0000313" key="2">
    <source>
        <dbReference type="EMBL" id="XBP96068.1"/>
    </source>
</evidence>
<dbReference type="EMBL" id="CP159342">
    <property type="protein sequence ID" value="XCH76772.1"/>
    <property type="molecule type" value="Genomic_DNA"/>
</dbReference>
<dbReference type="Pfam" id="PF01177">
    <property type="entry name" value="Asp_Glu_race"/>
    <property type="match status" value="1"/>
</dbReference>
<dbReference type="GO" id="GO:0047661">
    <property type="term" value="F:amino-acid racemase activity"/>
    <property type="evidence" value="ECO:0007669"/>
    <property type="project" value="InterPro"/>
</dbReference>
<dbReference type="Gene3D" id="3.40.50.1860">
    <property type="match status" value="2"/>
</dbReference>
<sequence length="237" mass="26282">MPEQQILGVLGGMGPLASAAFVQTVYRLNPAPCEQDLPRVLLDSTPAFPDRTEAIRTGRDAELVRRLDVHLRRLVDAGAEAVVVACFTAHHFLPRLTPELLPRVRSLIDQTVHGLAHRDGRYLLLCTDGTRQARVFPRHPSWPDVAGRVVWPDEGDQRGVHRTLYRMKRGGALAEAADLVSTLRSRYRCTGVILGCTELHLVGDRLVDRLGGPQVLDPLREIALSLWTRAPQPLLPV</sequence>
<dbReference type="AlphaFoldDB" id="A0AAU7MEX1"/>
<organism evidence="2">
    <name type="scientific">Micromonospora sp. CCTCC AA 2012012</name>
    <dbReference type="NCBI Taxonomy" id="3111921"/>
    <lineage>
        <taxon>Bacteria</taxon>
        <taxon>Bacillati</taxon>
        <taxon>Actinomycetota</taxon>
        <taxon>Actinomycetes</taxon>
        <taxon>Micromonosporales</taxon>
        <taxon>Micromonosporaceae</taxon>
        <taxon>Micromonospora</taxon>
    </lineage>
</organism>
<dbReference type="PANTHER" id="PTHR21198:SF7">
    <property type="entry name" value="ASPARTATE-GLUTAMATE RACEMASE FAMILY"/>
    <property type="match status" value="1"/>
</dbReference>
<accession>A0AAU7MEX1</accession>
<dbReference type="SUPFAM" id="SSF53681">
    <property type="entry name" value="Aspartate/glutamate racemase"/>
    <property type="match status" value="2"/>
</dbReference>
<reference evidence="3" key="2">
    <citation type="submission" date="2024-06" db="EMBL/GenBank/DDBJ databases">
        <title>Micromonospora mangrovi CCTCC AA 2012012 genome sequences.</title>
        <authorList>
            <person name="Gao J."/>
        </authorList>
    </citation>
    <scope>NUCLEOTIDE SEQUENCE</scope>
    <source>
        <strain evidence="3">CCTCC AA 2012012</strain>
    </source>
</reference>
<keyword evidence="1" id="KW-0413">Isomerase</keyword>
<proteinExistence type="predicted"/>
<evidence type="ECO:0000256" key="1">
    <source>
        <dbReference type="ARBA" id="ARBA00023235"/>
    </source>
</evidence>
<dbReference type="InterPro" id="IPR015942">
    <property type="entry name" value="Asp/Glu/hydantoin_racemase"/>
</dbReference>
<dbReference type="InterPro" id="IPR001920">
    <property type="entry name" value="Asp/Glu_race"/>
</dbReference>
<gene>
    <name evidence="3" type="ORF">ABUL08_11980</name>
    <name evidence="2" type="ORF">VK199_11930</name>
</gene>
<dbReference type="RefSeq" id="WP_350937460.1">
    <property type="nucleotide sequence ID" value="NZ_CP157762.1"/>
</dbReference>
<dbReference type="EMBL" id="CP157762">
    <property type="protein sequence ID" value="XBP96068.1"/>
    <property type="molecule type" value="Genomic_DNA"/>
</dbReference>
<protein>
    <submittedName>
        <fullName evidence="2">Aspartate/glutamate racemase family protein</fullName>
    </submittedName>
</protein>
<evidence type="ECO:0000313" key="3">
    <source>
        <dbReference type="EMBL" id="XCH76772.1"/>
    </source>
</evidence>
<dbReference type="PANTHER" id="PTHR21198">
    <property type="entry name" value="GLUTAMATE RACEMASE"/>
    <property type="match status" value="1"/>
</dbReference>